<dbReference type="PROSITE" id="PS50127">
    <property type="entry name" value="UBC_2"/>
    <property type="match status" value="1"/>
</dbReference>
<evidence type="ECO:0000256" key="1">
    <source>
        <dbReference type="ARBA" id="ARBA00022786"/>
    </source>
</evidence>
<gene>
    <name evidence="4" type="ORF">N7460_013363</name>
</gene>
<feature type="region of interest" description="Disordered" evidence="2">
    <location>
        <begin position="341"/>
        <end position="379"/>
    </location>
</feature>
<accession>A0AAD6HYS0</accession>
<dbReference type="SUPFAM" id="SSF54495">
    <property type="entry name" value="UBC-like"/>
    <property type="match status" value="1"/>
</dbReference>
<dbReference type="Gene3D" id="3.10.110.10">
    <property type="entry name" value="Ubiquitin Conjugating Enzyme"/>
    <property type="match status" value="1"/>
</dbReference>
<proteinExistence type="predicted"/>
<reference evidence="4" key="2">
    <citation type="submission" date="2023-01" db="EMBL/GenBank/DDBJ databases">
        <authorList>
            <person name="Petersen C."/>
        </authorList>
    </citation>
    <scope>NUCLEOTIDE SEQUENCE</scope>
    <source>
        <strain evidence="4">IBT 15450</strain>
    </source>
</reference>
<dbReference type="SMART" id="SM00212">
    <property type="entry name" value="UBCc"/>
    <property type="match status" value="1"/>
</dbReference>
<dbReference type="FunFam" id="3.10.110.10:FF:000077">
    <property type="entry name" value="Ubiquitin conjugating enzyme E2"/>
    <property type="match status" value="1"/>
</dbReference>
<evidence type="ECO:0000259" key="3">
    <source>
        <dbReference type="PROSITE" id="PS50127"/>
    </source>
</evidence>
<dbReference type="InterPro" id="IPR000608">
    <property type="entry name" value="UBC"/>
</dbReference>
<protein>
    <submittedName>
        <fullName evidence="4">Ubiquitin-conjugating enzyme</fullName>
    </submittedName>
</protein>
<evidence type="ECO:0000313" key="5">
    <source>
        <dbReference type="Proteomes" id="UP001219568"/>
    </source>
</evidence>
<feature type="compositionally biased region" description="Polar residues" evidence="2">
    <location>
        <begin position="266"/>
        <end position="277"/>
    </location>
</feature>
<name>A0AAD6HYS0_PENCN</name>
<evidence type="ECO:0000256" key="2">
    <source>
        <dbReference type="SAM" id="MobiDB-lite"/>
    </source>
</evidence>
<keyword evidence="1" id="KW-0833">Ubl conjugation pathway</keyword>
<sequence>MTDALPKRLAPRRTTTKQRLIDCCSDPSPPQAPPALREARHCSAYLLLETLIANSSMPSNLRRLAADHAALHNDLPPYYLKPSDDDDLSQLDILLTGPPGTPFSEGLWKLHLKMPADYPKSPPKATFRTRIWHPNMEELTGAVCVDTLKRDWQPNLTLRDVLVTISCLLIYPNPDSALNSSAGALLQENYAAFAHQAKLMTSIHAPIPLDLKDAVSEAKLRGEDAGTVLEGRQESSFQQTRRQRRNHNATTKKPVRRATRIETLSHSHPFTQASQPMSDEEMSDGENDPASASKENDPALSPSPVNLAPPSPRKNAPGKRPLSVLSMPYPEDEADMMLVDQDSDTDSPAMSSNEQNITANLRSRTSSPQRKTPKLSLLSRGINASGRLHDTMPIFEDFPGLSMTDPSRRLSGDGKENRGSATVRGLKEKRDLHRSKALNSNPHVPTALHQAPTPSLSSSSIPGSSASKISKNKKTIGGPRKTTAVKAKPRIGVRRL</sequence>
<comment type="caution">
    <text evidence="4">The sequence shown here is derived from an EMBL/GenBank/DDBJ whole genome shotgun (WGS) entry which is preliminary data.</text>
</comment>
<feature type="region of interest" description="Disordered" evidence="2">
    <location>
        <begin position="225"/>
        <end position="326"/>
    </location>
</feature>
<dbReference type="InterPro" id="IPR016135">
    <property type="entry name" value="UBQ-conjugating_enzyme/RWD"/>
</dbReference>
<reference evidence="4" key="1">
    <citation type="journal article" date="2023" name="IMA Fungus">
        <title>Comparative genomic study of the Penicillium genus elucidates a diverse pangenome and 15 lateral gene transfer events.</title>
        <authorList>
            <person name="Petersen C."/>
            <person name="Sorensen T."/>
            <person name="Nielsen M.R."/>
            <person name="Sondergaard T.E."/>
            <person name="Sorensen J.L."/>
            <person name="Fitzpatrick D.A."/>
            <person name="Frisvad J.C."/>
            <person name="Nielsen K.L."/>
        </authorList>
    </citation>
    <scope>NUCLEOTIDE SEQUENCE</scope>
    <source>
        <strain evidence="4">IBT 15450</strain>
    </source>
</reference>
<feature type="domain" description="UBC core" evidence="3">
    <location>
        <begin position="59"/>
        <end position="206"/>
    </location>
</feature>
<feature type="compositionally biased region" description="Basic and acidic residues" evidence="2">
    <location>
        <begin position="406"/>
        <end position="418"/>
    </location>
</feature>
<dbReference type="InterPro" id="IPR050113">
    <property type="entry name" value="Ub_conjugating_enzyme"/>
</dbReference>
<dbReference type="EMBL" id="JAQJZL010000016">
    <property type="protein sequence ID" value="KAJ6022968.1"/>
    <property type="molecule type" value="Genomic_DNA"/>
</dbReference>
<feature type="compositionally biased region" description="Polar residues" evidence="2">
    <location>
        <begin position="346"/>
        <end position="370"/>
    </location>
</feature>
<feature type="region of interest" description="Disordered" evidence="2">
    <location>
        <begin position="397"/>
        <end position="496"/>
    </location>
</feature>
<dbReference type="AlphaFoldDB" id="A0AAD6HYS0"/>
<feature type="compositionally biased region" description="Acidic residues" evidence="2">
    <location>
        <begin position="278"/>
        <end position="287"/>
    </location>
</feature>
<dbReference type="PANTHER" id="PTHR24067">
    <property type="entry name" value="UBIQUITIN-CONJUGATING ENZYME E2"/>
    <property type="match status" value="1"/>
</dbReference>
<dbReference type="Pfam" id="PF00179">
    <property type="entry name" value="UQ_con"/>
    <property type="match status" value="1"/>
</dbReference>
<evidence type="ECO:0000313" key="4">
    <source>
        <dbReference type="EMBL" id="KAJ6022968.1"/>
    </source>
</evidence>
<feature type="compositionally biased region" description="Basic residues" evidence="2">
    <location>
        <begin position="487"/>
        <end position="496"/>
    </location>
</feature>
<keyword evidence="5" id="KW-1185">Reference proteome</keyword>
<feature type="compositionally biased region" description="Low complexity" evidence="2">
    <location>
        <begin position="454"/>
        <end position="469"/>
    </location>
</feature>
<feature type="region of interest" description="Disordered" evidence="2">
    <location>
        <begin position="1"/>
        <end position="35"/>
    </location>
</feature>
<organism evidence="4 5">
    <name type="scientific">Penicillium canescens</name>
    <dbReference type="NCBI Taxonomy" id="5083"/>
    <lineage>
        <taxon>Eukaryota</taxon>
        <taxon>Fungi</taxon>
        <taxon>Dikarya</taxon>
        <taxon>Ascomycota</taxon>
        <taxon>Pezizomycotina</taxon>
        <taxon>Eurotiomycetes</taxon>
        <taxon>Eurotiomycetidae</taxon>
        <taxon>Eurotiales</taxon>
        <taxon>Aspergillaceae</taxon>
        <taxon>Penicillium</taxon>
    </lineage>
</organism>
<dbReference type="Proteomes" id="UP001219568">
    <property type="component" value="Unassembled WGS sequence"/>
</dbReference>